<evidence type="ECO:0000313" key="16">
    <source>
        <dbReference type="EMBL" id="VEJ51166.1"/>
    </source>
</evidence>
<evidence type="ECO:0000256" key="9">
    <source>
        <dbReference type="ARBA" id="ARBA00023170"/>
    </source>
</evidence>
<dbReference type="InterPro" id="IPR036942">
    <property type="entry name" value="Beta-barrel_TonB_sf"/>
</dbReference>
<name>A0A3S5B4Q7_9NEIS</name>
<accession>A0A3S5B4Q7</accession>
<keyword evidence="10 11" id="KW-0998">Cell outer membrane</keyword>
<evidence type="ECO:0000256" key="5">
    <source>
        <dbReference type="ARBA" id="ARBA00022692"/>
    </source>
</evidence>
<organism evidence="16 17">
    <name type="scientific">Neisseria weaveri</name>
    <dbReference type="NCBI Taxonomy" id="28091"/>
    <lineage>
        <taxon>Bacteria</taxon>
        <taxon>Pseudomonadati</taxon>
        <taxon>Pseudomonadota</taxon>
        <taxon>Betaproteobacteria</taxon>
        <taxon>Neisseriales</taxon>
        <taxon>Neisseriaceae</taxon>
        <taxon>Neisseria</taxon>
    </lineage>
</organism>
<reference evidence="16 17" key="1">
    <citation type="submission" date="2018-12" db="EMBL/GenBank/DDBJ databases">
        <authorList>
            <consortium name="Pathogen Informatics"/>
        </authorList>
    </citation>
    <scope>NUCLEOTIDE SEQUENCE [LARGE SCALE GENOMIC DNA]</scope>
    <source>
        <strain evidence="16 17">NCTC12742</strain>
    </source>
</reference>
<dbReference type="GO" id="GO:0015344">
    <property type="term" value="F:siderophore uptake transmembrane transporter activity"/>
    <property type="evidence" value="ECO:0007669"/>
    <property type="project" value="TreeGrafter"/>
</dbReference>
<evidence type="ECO:0000259" key="15">
    <source>
        <dbReference type="Pfam" id="PF07715"/>
    </source>
</evidence>
<evidence type="ECO:0000313" key="17">
    <source>
        <dbReference type="Proteomes" id="UP000272771"/>
    </source>
</evidence>
<dbReference type="Gene3D" id="2.170.130.10">
    <property type="entry name" value="TonB-dependent receptor, plug domain"/>
    <property type="match status" value="1"/>
</dbReference>
<proteinExistence type="inferred from homology"/>
<dbReference type="InterPro" id="IPR039426">
    <property type="entry name" value="TonB-dep_rcpt-like"/>
</dbReference>
<dbReference type="PANTHER" id="PTHR30069:SF29">
    <property type="entry name" value="HEMOGLOBIN AND HEMOGLOBIN-HAPTOGLOBIN-BINDING PROTEIN 1-RELATED"/>
    <property type="match status" value="1"/>
</dbReference>
<keyword evidence="5 11" id="KW-0812">Transmembrane</keyword>
<evidence type="ECO:0000256" key="3">
    <source>
        <dbReference type="ARBA" id="ARBA00022448"/>
    </source>
</evidence>
<evidence type="ECO:0000256" key="1">
    <source>
        <dbReference type="ARBA" id="ARBA00004571"/>
    </source>
</evidence>
<dbReference type="RefSeq" id="WP_004284412.1">
    <property type="nucleotide sequence ID" value="NZ_CAUJRG010000013.1"/>
</dbReference>
<dbReference type="InterPro" id="IPR012910">
    <property type="entry name" value="Plug_dom"/>
</dbReference>
<keyword evidence="7 12" id="KW-0798">TonB box</keyword>
<dbReference type="GO" id="GO:0044718">
    <property type="term" value="P:siderophore transmembrane transport"/>
    <property type="evidence" value="ECO:0007669"/>
    <property type="project" value="TreeGrafter"/>
</dbReference>
<keyword evidence="6 13" id="KW-0732">Signal</keyword>
<evidence type="ECO:0000256" key="8">
    <source>
        <dbReference type="ARBA" id="ARBA00023136"/>
    </source>
</evidence>
<dbReference type="Proteomes" id="UP000272771">
    <property type="component" value="Chromosome"/>
</dbReference>
<feature type="chain" id="PRO_5018673356" evidence="13">
    <location>
        <begin position="23"/>
        <end position="707"/>
    </location>
</feature>
<evidence type="ECO:0000256" key="6">
    <source>
        <dbReference type="ARBA" id="ARBA00022729"/>
    </source>
</evidence>
<keyword evidence="8 11" id="KW-0472">Membrane</keyword>
<evidence type="ECO:0000256" key="11">
    <source>
        <dbReference type="PROSITE-ProRule" id="PRU01360"/>
    </source>
</evidence>
<evidence type="ECO:0000256" key="2">
    <source>
        <dbReference type="ARBA" id="ARBA00009810"/>
    </source>
</evidence>
<dbReference type="InterPro" id="IPR000531">
    <property type="entry name" value="Beta-barrel_TonB"/>
</dbReference>
<evidence type="ECO:0000256" key="12">
    <source>
        <dbReference type="RuleBase" id="RU003357"/>
    </source>
</evidence>
<evidence type="ECO:0000259" key="14">
    <source>
        <dbReference type="Pfam" id="PF00593"/>
    </source>
</evidence>
<keyword evidence="9" id="KW-0675">Receptor</keyword>
<comment type="subcellular location">
    <subcellularLocation>
        <location evidence="1 11">Cell outer membrane</location>
        <topology evidence="1 11">Multi-pass membrane protein</topology>
    </subcellularLocation>
</comment>
<dbReference type="OrthoDB" id="9764669at2"/>
<evidence type="ECO:0000256" key="4">
    <source>
        <dbReference type="ARBA" id="ARBA00022452"/>
    </source>
</evidence>
<dbReference type="NCBIfam" id="TIGR01786">
    <property type="entry name" value="TonB-hemlactrns"/>
    <property type="match status" value="1"/>
</dbReference>
<evidence type="ECO:0000256" key="7">
    <source>
        <dbReference type="ARBA" id="ARBA00023077"/>
    </source>
</evidence>
<keyword evidence="3 11" id="KW-0813">Transport</keyword>
<dbReference type="PROSITE" id="PS52016">
    <property type="entry name" value="TONB_DEPENDENT_REC_3"/>
    <property type="match status" value="1"/>
</dbReference>
<feature type="domain" description="TonB-dependent receptor plug" evidence="15">
    <location>
        <begin position="41"/>
        <end position="151"/>
    </location>
</feature>
<dbReference type="AlphaFoldDB" id="A0A3S5B4Q7"/>
<dbReference type="Pfam" id="PF07715">
    <property type="entry name" value="Plug"/>
    <property type="match status" value="1"/>
</dbReference>
<evidence type="ECO:0000256" key="10">
    <source>
        <dbReference type="ARBA" id="ARBA00023237"/>
    </source>
</evidence>
<dbReference type="SUPFAM" id="SSF56935">
    <property type="entry name" value="Porins"/>
    <property type="match status" value="1"/>
</dbReference>
<dbReference type="CDD" id="cd01347">
    <property type="entry name" value="ligand_gated_channel"/>
    <property type="match status" value="1"/>
</dbReference>
<comment type="similarity">
    <text evidence="2 11 12">Belongs to the TonB-dependent receptor family.</text>
</comment>
<dbReference type="Pfam" id="PF00593">
    <property type="entry name" value="TonB_dep_Rec_b-barrel"/>
    <property type="match status" value="1"/>
</dbReference>
<feature type="signal peptide" evidence="13">
    <location>
        <begin position="1"/>
        <end position="22"/>
    </location>
</feature>
<dbReference type="InterPro" id="IPR010949">
    <property type="entry name" value="TonB_Hb/transfer/lactofer_rcpt"/>
</dbReference>
<dbReference type="PANTHER" id="PTHR30069">
    <property type="entry name" value="TONB-DEPENDENT OUTER MEMBRANE RECEPTOR"/>
    <property type="match status" value="1"/>
</dbReference>
<sequence length="707" mass="78914">MKVKHLTIVKALALMYAGYAHAAGTSVLEPVVVVGQSQSKPEAVKIGAEELKRTAAQNIDDTVLYTPGVDVRSDNMQVGHRGYVIRGMGDNRIAMTIDGVPLPELHADMARPNSAPTPSVNRDLVEMDTLKTVEIRKSGDGVEQGNGALGGSVNMSTYSPEDLVSPEKPWHLGVKYGYRSTYKSHGVSATTAMMNGPFAGMLILTRRNSHEAENYAENDDAGARRTISNKQDVGQNNILFKANVSGEHHRLETTFERMSRDTHTRRLDRMRPHLDSSTTDDDYVRRRLSVAYRYLPSDSWLGEAAVRAYRQNLSVANDTDSLGKQTTYYRNDYLQKFKGIRADMKGSVLTGNITQQFALGTEYRQTETSRLLDQEMIGTGPGTITNPRTENRYFPPSERKTVSLYAKNDLVWPGKTTLGFGLRYEREKTEFDVDAAYLGSVLNKSLIDKPMKTHALLPSVYLSVPLADAWTASASYKRGFRSPGVDAQGAGMDRGTYRVRPNPDLKPEKSDNFDVGLRYRGGKLNVQLTGFYARFKDFINTEMKTNYSPGYKFDVLYSNLDKAKTYGAEIAADWKLTDAWKLSGSMAWMRGKNESDGKPLGSAYPLNGVLGLDYGKEKWSVGTRFRWSKKQTRVADDTHFKAPGYGVWDMTASFHPSKHAELNVGVYNIGNRKYWRSADVIGVKNNLLVDRYTQPGRNFSVGLNVKF</sequence>
<evidence type="ECO:0000256" key="13">
    <source>
        <dbReference type="SAM" id="SignalP"/>
    </source>
</evidence>
<dbReference type="EMBL" id="LR134533">
    <property type="protein sequence ID" value="VEJ51166.1"/>
    <property type="molecule type" value="Genomic_DNA"/>
</dbReference>
<dbReference type="InterPro" id="IPR037066">
    <property type="entry name" value="Plug_dom_sf"/>
</dbReference>
<keyword evidence="17" id="KW-1185">Reference proteome</keyword>
<protein>
    <submittedName>
        <fullName evidence="16">Hemoglobin-haptoglobin-utilization protein</fullName>
    </submittedName>
</protein>
<keyword evidence="4 11" id="KW-1134">Transmembrane beta strand</keyword>
<feature type="domain" description="TonB-dependent receptor-like beta-barrel" evidence="14">
    <location>
        <begin position="257"/>
        <end position="669"/>
    </location>
</feature>
<gene>
    <name evidence="16" type="primary">hpuB_1</name>
    <name evidence="16" type="ORF">NCTC12742_01061</name>
</gene>
<dbReference type="STRING" id="28091.SAMEA3174300_01685"/>
<dbReference type="Gene3D" id="2.40.170.20">
    <property type="entry name" value="TonB-dependent receptor, beta-barrel domain"/>
    <property type="match status" value="1"/>
</dbReference>
<dbReference type="GO" id="GO:0009279">
    <property type="term" value="C:cell outer membrane"/>
    <property type="evidence" value="ECO:0007669"/>
    <property type="project" value="UniProtKB-SubCell"/>
</dbReference>